<evidence type="ECO:0000313" key="1">
    <source>
        <dbReference type="EMBL" id="MFC3681761.1"/>
    </source>
</evidence>
<dbReference type="InterPro" id="IPR031823">
    <property type="entry name" value="TatT"/>
</dbReference>
<comment type="caution">
    <text evidence="1">The sequence shown here is derived from an EMBL/GenBank/DDBJ whole genome shotgun (WGS) entry which is preliminary data.</text>
</comment>
<reference evidence="2" key="1">
    <citation type="journal article" date="2019" name="Int. J. Syst. Evol. Microbiol.">
        <title>The Global Catalogue of Microorganisms (GCM) 10K type strain sequencing project: providing services to taxonomists for standard genome sequencing and annotation.</title>
        <authorList>
            <consortium name="The Broad Institute Genomics Platform"/>
            <consortium name="The Broad Institute Genome Sequencing Center for Infectious Disease"/>
            <person name="Wu L."/>
            <person name="Ma J."/>
        </authorList>
    </citation>
    <scope>NUCLEOTIDE SEQUENCE [LARGE SCALE GENOMIC DNA]</scope>
    <source>
        <strain evidence="2">KCTC 42424</strain>
    </source>
</reference>
<dbReference type="InterPro" id="IPR038537">
    <property type="entry name" value="TatT_sf"/>
</dbReference>
<proteinExistence type="predicted"/>
<dbReference type="Gene3D" id="1.25.40.920">
    <property type="entry name" value="TRAP transporter T-component"/>
    <property type="match status" value="1"/>
</dbReference>
<evidence type="ECO:0000313" key="2">
    <source>
        <dbReference type="Proteomes" id="UP001595722"/>
    </source>
</evidence>
<accession>A0ABV7VW47</accession>
<dbReference type="Proteomes" id="UP001595722">
    <property type="component" value="Unassembled WGS sequence"/>
</dbReference>
<dbReference type="EMBL" id="JBHRYB010000024">
    <property type="protein sequence ID" value="MFC3681761.1"/>
    <property type="molecule type" value="Genomic_DNA"/>
</dbReference>
<protein>
    <submittedName>
        <fullName evidence="1">TRAP transporter TatT component family protein</fullName>
    </submittedName>
</protein>
<gene>
    <name evidence="1" type="ORF">ACFOMG_16795</name>
</gene>
<sequence length="277" mass="30763">MKLIFSVSLLLLLNACSVGNLPGNLSRSMMNQEDPAVVAAGAPAYLLLLDALVLTYPDDEDFLLAGAKLYGAYAGVFAQDKEQAKLMADKAMGYARRALCEYDDDLCQRVDGPQDQLIQALQEDYDEDDVPVVYAFAAAWAGWVQANTDDWNAIAQVGKVKGMMQWVAALQPDYDNATVQVYLGVLETQLPPSLGGKPELGRRYFERALEFTNDRHLMAKVLYAKQYARMLFDQPLHDRLLQETLAADPKAEGLTLINRLAQRQAETLLAESAEFFE</sequence>
<name>A0ABV7VW47_9GAMM</name>
<dbReference type="Pfam" id="PF16811">
    <property type="entry name" value="TAtT"/>
    <property type="match status" value="1"/>
</dbReference>
<keyword evidence="2" id="KW-1185">Reference proteome</keyword>
<dbReference type="RefSeq" id="WP_376868369.1">
    <property type="nucleotide sequence ID" value="NZ_JBHRYB010000024.1"/>
</dbReference>
<organism evidence="1 2">
    <name type="scientific">Bacterioplanoides pacificum</name>
    <dbReference type="NCBI Taxonomy" id="1171596"/>
    <lineage>
        <taxon>Bacteria</taxon>
        <taxon>Pseudomonadati</taxon>
        <taxon>Pseudomonadota</taxon>
        <taxon>Gammaproteobacteria</taxon>
        <taxon>Oceanospirillales</taxon>
        <taxon>Oceanospirillaceae</taxon>
        <taxon>Bacterioplanoides</taxon>
    </lineage>
</organism>